<feature type="region of interest" description="Disordered" evidence="1">
    <location>
        <begin position="95"/>
        <end position="137"/>
    </location>
</feature>
<dbReference type="GeneID" id="95978475"/>
<feature type="compositionally biased region" description="Low complexity" evidence="1">
    <location>
        <begin position="433"/>
        <end position="459"/>
    </location>
</feature>
<protein>
    <submittedName>
        <fullName evidence="2">Uncharacterized protein</fullName>
    </submittedName>
</protein>
<feature type="region of interest" description="Disordered" evidence="1">
    <location>
        <begin position="548"/>
        <end position="607"/>
    </location>
</feature>
<accession>A0ABR3P3A0</accession>
<feature type="region of interest" description="Disordered" evidence="1">
    <location>
        <begin position="432"/>
        <end position="535"/>
    </location>
</feature>
<reference evidence="2 3" key="1">
    <citation type="submission" date="2024-07" db="EMBL/GenBank/DDBJ databases">
        <title>Draft sequence of the Neodothiora populina.</title>
        <authorList>
            <person name="Drown D.D."/>
            <person name="Schuette U.S."/>
            <person name="Buechlein A.B."/>
            <person name="Rusch D.R."/>
            <person name="Winton L.W."/>
            <person name="Adams G.A."/>
        </authorList>
    </citation>
    <scope>NUCLEOTIDE SEQUENCE [LARGE SCALE GENOMIC DNA]</scope>
    <source>
        <strain evidence="2 3">CPC 39397</strain>
    </source>
</reference>
<feature type="compositionally biased region" description="Basic and acidic residues" evidence="1">
    <location>
        <begin position="589"/>
        <end position="598"/>
    </location>
</feature>
<organism evidence="2 3">
    <name type="scientific">Neodothiora populina</name>
    <dbReference type="NCBI Taxonomy" id="2781224"/>
    <lineage>
        <taxon>Eukaryota</taxon>
        <taxon>Fungi</taxon>
        <taxon>Dikarya</taxon>
        <taxon>Ascomycota</taxon>
        <taxon>Pezizomycotina</taxon>
        <taxon>Dothideomycetes</taxon>
        <taxon>Dothideomycetidae</taxon>
        <taxon>Dothideales</taxon>
        <taxon>Dothioraceae</taxon>
        <taxon>Neodothiora</taxon>
    </lineage>
</organism>
<feature type="compositionally biased region" description="Polar residues" evidence="1">
    <location>
        <begin position="388"/>
        <end position="397"/>
    </location>
</feature>
<feature type="region of interest" description="Disordered" evidence="1">
    <location>
        <begin position="388"/>
        <end position="417"/>
    </location>
</feature>
<sequence>METQQRLAVSIPSMLMTYLTGSGTSTTAEDGAIPSTTITKIKSTSSDSDTDNANTKPDGAAVQRNSTSDVKHLAPPFHRKSHLVMFDDSDLMSRASGDLSREGSFNSTNPRARKRLSKPRTSYSILQPPPKPSARQKIHVKSRPLLQLHLLNASARPKPAFELLHSAIFSPSLSRAISKAFPKKHGPSPNDLAIVRAETYHQHEASNHSDEDETRDVLAVISKSRKGDGSGSGKAKIYLDDGSEWDAFASSNGGYEFVSTDTHGLTTTVRWVLKRPRARRSQSATDVESPRIDTTTKKFNFSTISPNSRRHPIIANLTSTTLDINDSYTMPSPVGSASPPGESESRISGDFMQTTPALRTLITATAVWIAVREGWSPGYRYDDSMVRSPSTRLSVSPSKLAGESNDAFKEGEPRRSTSIAHMFRTSTAMKRLSNASAPANSSAEDIAMSRNSSLRSVSGSRRRRPRAESTSTVIHRATLPRPDFRNMRTHTMTTAASNNSHGQDYDKEMTEEGESESGSGSASEDSVATPSKEILASGSVLPVMASIEPQDEPIVEQPREVERHRKEVFADNKILKQEKRYSSATDTTTESRKAEEKPSHRRKRRKALRVLLCGMA</sequence>
<feature type="compositionally biased region" description="Basic and acidic residues" evidence="1">
    <location>
        <begin position="406"/>
        <end position="415"/>
    </location>
</feature>
<feature type="region of interest" description="Disordered" evidence="1">
    <location>
        <begin position="42"/>
        <end position="75"/>
    </location>
</feature>
<feature type="compositionally biased region" description="Polar residues" evidence="1">
    <location>
        <begin position="489"/>
        <end position="502"/>
    </location>
</feature>
<evidence type="ECO:0000256" key="1">
    <source>
        <dbReference type="SAM" id="MobiDB-lite"/>
    </source>
</evidence>
<dbReference type="EMBL" id="JBFMKM010000016">
    <property type="protein sequence ID" value="KAL1297205.1"/>
    <property type="molecule type" value="Genomic_DNA"/>
</dbReference>
<keyword evidence="3" id="KW-1185">Reference proteome</keyword>
<proteinExistence type="predicted"/>
<evidence type="ECO:0000313" key="2">
    <source>
        <dbReference type="EMBL" id="KAL1297205.1"/>
    </source>
</evidence>
<feature type="compositionally biased region" description="Basic and acidic residues" evidence="1">
    <location>
        <begin position="557"/>
        <end position="581"/>
    </location>
</feature>
<gene>
    <name evidence="2" type="ORF">AAFC00_004775</name>
</gene>
<dbReference type="Proteomes" id="UP001562354">
    <property type="component" value="Unassembled WGS sequence"/>
</dbReference>
<evidence type="ECO:0000313" key="3">
    <source>
        <dbReference type="Proteomes" id="UP001562354"/>
    </source>
</evidence>
<comment type="caution">
    <text evidence="2">The sequence shown here is derived from an EMBL/GenBank/DDBJ whole genome shotgun (WGS) entry which is preliminary data.</text>
</comment>
<name>A0ABR3P3A0_9PEZI</name>
<dbReference type="RefSeq" id="XP_069196887.1">
    <property type="nucleotide sequence ID" value="XM_069344460.1"/>
</dbReference>